<dbReference type="Proteomes" id="UP001170713">
    <property type="component" value="Unassembled WGS sequence"/>
</dbReference>
<gene>
    <name evidence="2" type="ORF">PJV88_04235</name>
</gene>
<evidence type="ECO:0000313" key="3">
    <source>
        <dbReference type="Proteomes" id="UP001170713"/>
    </source>
</evidence>
<keyword evidence="1" id="KW-0812">Transmembrane</keyword>
<reference evidence="2" key="2">
    <citation type="submission" date="2023-01" db="EMBL/GenBank/DDBJ databases">
        <authorList>
            <person name="Uljanovas D."/>
        </authorList>
    </citation>
    <scope>NUCLEOTIDE SEQUENCE</scope>
    <source>
        <strain evidence="2">W48</strain>
    </source>
</reference>
<keyword evidence="1" id="KW-1133">Transmembrane helix</keyword>
<dbReference type="RefSeq" id="WP_301342702.1">
    <property type="nucleotide sequence ID" value="NZ_JAQJJC010000004.1"/>
</dbReference>
<evidence type="ECO:0000313" key="2">
    <source>
        <dbReference type="EMBL" id="MDN5113847.1"/>
    </source>
</evidence>
<proteinExistence type="predicted"/>
<protein>
    <submittedName>
        <fullName evidence="2">Uncharacterized protein</fullName>
    </submittedName>
</protein>
<sequence length="200" mass="23472">MQINIKILKSNIYKFISQIKTSSLNYRKKFGITICVLWILIILVIPFNLYFESQNFILVGLAALLASATVIKNIENTNKIEKEKIKRELFDRRKEVIFAIKDLRYILVNSKSLSNDILSKIIRDTLEKLANSEYIFEEKYNRNIQEIYKHLAVYKTLEEIEQLKGVDTLKISKFKTEGKEKLFTLSKNTIEELEESIKLV</sequence>
<feature type="transmembrane region" description="Helical" evidence="1">
    <location>
        <begin position="56"/>
        <end position="74"/>
    </location>
</feature>
<accession>A0AAW7Q415</accession>
<feature type="transmembrane region" description="Helical" evidence="1">
    <location>
        <begin position="30"/>
        <end position="50"/>
    </location>
</feature>
<comment type="caution">
    <text evidence="2">The sequence shown here is derived from an EMBL/GenBank/DDBJ whole genome shotgun (WGS) entry which is preliminary data.</text>
</comment>
<evidence type="ECO:0000256" key="1">
    <source>
        <dbReference type="SAM" id="Phobius"/>
    </source>
</evidence>
<dbReference type="AlphaFoldDB" id="A0AAW7Q415"/>
<name>A0AAW7Q415_9BACT</name>
<reference evidence="2" key="1">
    <citation type="journal article" date="2023" name="Microorganisms">
        <title>Genomic Characterization of Arcobacter butzleri Strains Isolated from Various Sources in Lithuania.</title>
        <authorList>
            <person name="Uljanovas D."/>
            <person name="Golz G."/>
            <person name="Fleischmann S."/>
            <person name="Kudirkiene E."/>
            <person name="Kasetiene N."/>
            <person name="Grineviciene A."/>
            <person name="Tamuleviciene E."/>
            <person name="Aksomaitiene J."/>
            <person name="Alter T."/>
            <person name="Malakauskas M."/>
        </authorList>
    </citation>
    <scope>NUCLEOTIDE SEQUENCE</scope>
    <source>
        <strain evidence="2">W48</strain>
    </source>
</reference>
<keyword evidence="1" id="KW-0472">Membrane</keyword>
<organism evidence="2 3">
    <name type="scientific">Aliarcobacter butzleri</name>
    <dbReference type="NCBI Taxonomy" id="28197"/>
    <lineage>
        <taxon>Bacteria</taxon>
        <taxon>Pseudomonadati</taxon>
        <taxon>Campylobacterota</taxon>
        <taxon>Epsilonproteobacteria</taxon>
        <taxon>Campylobacterales</taxon>
        <taxon>Arcobacteraceae</taxon>
        <taxon>Aliarcobacter</taxon>
    </lineage>
</organism>
<dbReference type="EMBL" id="JAQJJC010000004">
    <property type="protein sequence ID" value="MDN5113847.1"/>
    <property type="molecule type" value="Genomic_DNA"/>
</dbReference>